<feature type="compositionally biased region" description="Low complexity" evidence="3">
    <location>
        <begin position="255"/>
        <end position="267"/>
    </location>
</feature>
<keyword evidence="5" id="KW-1185">Reference proteome</keyword>
<evidence type="ECO:0000313" key="6">
    <source>
        <dbReference type="RefSeq" id="XP_030752222.1"/>
    </source>
</evidence>
<proteinExistence type="predicted"/>
<keyword evidence="2" id="KW-0539">Nucleus</keyword>
<dbReference type="GO" id="GO:0006357">
    <property type="term" value="P:regulation of transcription by RNA polymerase II"/>
    <property type="evidence" value="ECO:0007669"/>
    <property type="project" value="TreeGrafter"/>
</dbReference>
<dbReference type="Proteomes" id="UP000504635">
    <property type="component" value="Unplaced"/>
</dbReference>
<evidence type="ECO:0000259" key="4">
    <source>
        <dbReference type="PROSITE" id="PS50097"/>
    </source>
</evidence>
<comment type="subcellular location">
    <subcellularLocation>
        <location evidence="1">Nucleus</location>
    </subcellularLocation>
</comment>
<dbReference type="KEGG" id="soy:115879466"/>
<feature type="region of interest" description="Disordered" evidence="3">
    <location>
        <begin position="217"/>
        <end position="279"/>
    </location>
</feature>
<evidence type="ECO:0000256" key="3">
    <source>
        <dbReference type="SAM" id="MobiDB-lite"/>
    </source>
</evidence>
<dbReference type="InterPro" id="IPR011333">
    <property type="entry name" value="SKP1/BTB/POZ_sf"/>
</dbReference>
<evidence type="ECO:0000313" key="5">
    <source>
        <dbReference type="Proteomes" id="UP000504635"/>
    </source>
</evidence>
<evidence type="ECO:0000256" key="1">
    <source>
        <dbReference type="ARBA" id="ARBA00004123"/>
    </source>
</evidence>
<dbReference type="InterPro" id="IPR051095">
    <property type="entry name" value="Dros_DevTransReg"/>
</dbReference>
<evidence type="ECO:0000256" key="2">
    <source>
        <dbReference type="ARBA" id="ARBA00023242"/>
    </source>
</evidence>
<dbReference type="SMART" id="SM00225">
    <property type="entry name" value="BTB"/>
    <property type="match status" value="1"/>
</dbReference>
<dbReference type="SUPFAM" id="SSF54695">
    <property type="entry name" value="POZ domain"/>
    <property type="match status" value="1"/>
</dbReference>
<dbReference type="GO" id="GO:0005634">
    <property type="term" value="C:nucleus"/>
    <property type="evidence" value="ECO:0007669"/>
    <property type="project" value="UniProtKB-SubCell"/>
</dbReference>
<reference evidence="6" key="1">
    <citation type="submission" date="2025-08" db="UniProtKB">
        <authorList>
            <consortium name="RefSeq"/>
        </authorList>
    </citation>
    <scope>IDENTIFICATION</scope>
    <source>
        <tissue evidence="6">Gonads</tissue>
    </source>
</reference>
<dbReference type="InterPro" id="IPR000210">
    <property type="entry name" value="BTB/POZ_dom"/>
</dbReference>
<sequence length="336" mass="38785">MACKAYNIKCKKQDSFKNAFSNYLDKQILCDVTLTSEGKFFKAHRFVLASCSKYFENIFLEIPPNSYPVVILKDITSLEIEFLLSYMYKGDVTVPENFMSAFLQTCKELKIEGLYTINIENSSLIDENTEYTKDEKASSNNDVFHSLMSKTVEETIISEKQIENKNEKQTSVLDSQPVDSQKSFVFRLNQPINVSKTPPALNSEAATIGEKEAEIMEVSDDEDSDENIELQQPHTEENHSDSEDLSDNSNKQGISNTNQQQSNQELENNSRDESDDSDNNWGVYISKTFDSLMEVPQNMVKLYCPHCKRCVKDNVFKEHIQEHHRQYVLNRRRRKK</sequence>
<dbReference type="OrthoDB" id="6425912at2759"/>
<dbReference type="RefSeq" id="XP_030752222.1">
    <property type="nucleotide sequence ID" value="XM_030896362.1"/>
</dbReference>
<dbReference type="InParanoid" id="A0A6J2XLM9"/>
<organism evidence="5 6">
    <name type="scientific">Sitophilus oryzae</name>
    <name type="common">Rice weevil</name>
    <name type="synonym">Curculio oryzae</name>
    <dbReference type="NCBI Taxonomy" id="7048"/>
    <lineage>
        <taxon>Eukaryota</taxon>
        <taxon>Metazoa</taxon>
        <taxon>Ecdysozoa</taxon>
        <taxon>Arthropoda</taxon>
        <taxon>Hexapoda</taxon>
        <taxon>Insecta</taxon>
        <taxon>Pterygota</taxon>
        <taxon>Neoptera</taxon>
        <taxon>Endopterygota</taxon>
        <taxon>Coleoptera</taxon>
        <taxon>Polyphaga</taxon>
        <taxon>Cucujiformia</taxon>
        <taxon>Curculionidae</taxon>
        <taxon>Dryophthorinae</taxon>
        <taxon>Sitophilus</taxon>
    </lineage>
</organism>
<gene>
    <name evidence="6" type="primary">LOC115879466</name>
</gene>
<dbReference type="AlphaFoldDB" id="A0A6J2XLM9"/>
<dbReference type="CDD" id="cd18315">
    <property type="entry name" value="BTB_POZ_BAB-like"/>
    <property type="match status" value="1"/>
</dbReference>
<dbReference type="PANTHER" id="PTHR23110">
    <property type="entry name" value="BTB DOMAIN TRANSCRIPTION FACTOR"/>
    <property type="match status" value="1"/>
</dbReference>
<dbReference type="GeneID" id="115879466"/>
<name>A0A6J2XLM9_SITOR</name>
<feature type="compositionally biased region" description="Acidic residues" evidence="3">
    <location>
        <begin position="217"/>
        <end position="228"/>
    </location>
</feature>
<feature type="domain" description="BTB" evidence="4">
    <location>
        <begin position="30"/>
        <end position="96"/>
    </location>
</feature>
<dbReference type="Gene3D" id="3.30.710.10">
    <property type="entry name" value="Potassium Channel Kv1.1, Chain A"/>
    <property type="match status" value="1"/>
</dbReference>
<accession>A0A6J2XLM9</accession>
<dbReference type="Pfam" id="PF00651">
    <property type="entry name" value="BTB"/>
    <property type="match status" value="1"/>
</dbReference>
<protein>
    <submittedName>
        <fullName evidence="6">Protein abrupt-like</fullName>
    </submittedName>
</protein>
<dbReference type="PROSITE" id="PS50097">
    <property type="entry name" value="BTB"/>
    <property type="match status" value="1"/>
</dbReference>
<dbReference type="PANTHER" id="PTHR23110:SF107">
    <property type="entry name" value="SEX DETERMINATION PROTEIN FRUITLESS"/>
    <property type="match status" value="1"/>
</dbReference>